<evidence type="ECO:0000256" key="1">
    <source>
        <dbReference type="SAM" id="Phobius"/>
    </source>
</evidence>
<feature type="transmembrane region" description="Helical" evidence="1">
    <location>
        <begin position="54"/>
        <end position="74"/>
    </location>
</feature>
<gene>
    <name evidence="2" type="ORF">HNAJ_LOCUS6683</name>
</gene>
<keyword evidence="1" id="KW-1133">Transmembrane helix</keyword>
<keyword evidence="3" id="KW-1185">Reference proteome</keyword>
<reference evidence="2 3" key="1">
    <citation type="submission" date="2018-11" db="EMBL/GenBank/DDBJ databases">
        <authorList>
            <consortium name="Pathogen Informatics"/>
        </authorList>
    </citation>
    <scope>NUCLEOTIDE SEQUENCE [LARGE SCALE GENOMIC DNA]</scope>
</reference>
<keyword evidence="1" id="KW-0472">Membrane</keyword>
<name>A0A3P7T4E5_RODNA</name>
<evidence type="ECO:0000313" key="2">
    <source>
        <dbReference type="EMBL" id="VDO02543.1"/>
    </source>
</evidence>
<accession>A0A3P7T4E5</accession>
<dbReference type="EMBL" id="UZAE01007962">
    <property type="protein sequence ID" value="VDO02543.1"/>
    <property type="molecule type" value="Genomic_DNA"/>
</dbReference>
<protein>
    <submittedName>
        <fullName evidence="2">Uncharacterized protein</fullName>
    </submittedName>
</protein>
<keyword evidence="1" id="KW-0812">Transmembrane</keyword>
<dbReference type="AlphaFoldDB" id="A0A3P7T4E5"/>
<organism evidence="2 3">
    <name type="scientific">Rodentolepis nana</name>
    <name type="common">Dwarf tapeworm</name>
    <name type="synonym">Hymenolepis nana</name>
    <dbReference type="NCBI Taxonomy" id="102285"/>
    <lineage>
        <taxon>Eukaryota</taxon>
        <taxon>Metazoa</taxon>
        <taxon>Spiralia</taxon>
        <taxon>Lophotrochozoa</taxon>
        <taxon>Platyhelminthes</taxon>
        <taxon>Cestoda</taxon>
        <taxon>Eucestoda</taxon>
        <taxon>Cyclophyllidea</taxon>
        <taxon>Hymenolepididae</taxon>
        <taxon>Rodentolepis</taxon>
    </lineage>
</organism>
<proteinExistence type="predicted"/>
<sequence>MQPTEQTSSGAVFECCKPLRQEGYKSLLISASGGILSLPLAYSLVAIFKQNLPVAQLVTFLITGVLLFIQVSGVSKLS</sequence>
<feature type="transmembrane region" description="Helical" evidence="1">
    <location>
        <begin position="27"/>
        <end position="48"/>
    </location>
</feature>
<evidence type="ECO:0000313" key="3">
    <source>
        <dbReference type="Proteomes" id="UP000278807"/>
    </source>
</evidence>
<dbReference type="Proteomes" id="UP000278807">
    <property type="component" value="Unassembled WGS sequence"/>
</dbReference>